<organism evidence="3 4">
    <name type="scientific">Variovorax paradoxus</name>
    <dbReference type="NCBI Taxonomy" id="34073"/>
    <lineage>
        <taxon>Bacteria</taxon>
        <taxon>Pseudomonadati</taxon>
        <taxon>Pseudomonadota</taxon>
        <taxon>Betaproteobacteria</taxon>
        <taxon>Burkholderiales</taxon>
        <taxon>Comamonadaceae</taxon>
        <taxon>Variovorax</taxon>
    </lineage>
</organism>
<evidence type="ECO:0000313" key="4">
    <source>
        <dbReference type="Proteomes" id="UP001184828"/>
    </source>
</evidence>
<dbReference type="Pfam" id="PF03401">
    <property type="entry name" value="TctC"/>
    <property type="match status" value="1"/>
</dbReference>
<accession>A0AAE3Y0Z1</accession>
<feature type="signal peptide" evidence="2">
    <location>
        <begin position="1"/>
        <end position="26"/>
    </location>
</feature>
<reference evidence="3" key="1">
    <citation type="submission" date="2023-07" db="EMBL/GenBank/DDBJ databases">
        <title>Sorghum-associated microbial communities from plants grown in Nebraska, USA.</title>
        <authorList>
            <person name="Schachtman D."/>
        </authorList>
    </citation>
    <scope>NUCLEOTIDE SEQUENCE</scope>
    <source>
        <strain evidence="3">DS2114</strain>
    </source>
</reference>
<keyword evidence="3" id="KW-0675">Receptor</keyword>
<comment type="caution">
    <text evidence="3">The sequence shown here is derived from an EMBL/GenBank/DDBJ whole genome shotgun (WGS) entry which is preliminary data.</text>
</comment>
<dbReference type="AlphaFoldDB" id="A0AAE3Y0Z1"/>
<evidence type="ECO:0000256" key="2">
    <source>
        <dbReference type="SAM" id="SignalP"/>
    </source>
</evidence>
<dbReference type="PANTHER" id="PTHR42928:SF5">
    <property type="entry name" value="BLR1237 PROTEIN"/>
    <property type="match status" value="1"/>
</dbReference>
<dbReference type="InterPro" id="IPR005064">
    <property type="entry name" value="BUG"/>
</dbReference>
<dbReference type="PROSITE" id="PS51318">
    <property type="entry name" value="TAT"/>
    <property type="match status" value="1"/>
</dbReference>
<name>A0AAE3Y0Z1_VARPD</name>
<comment type="similarity">
    <text evidence="1">Belongs to the UPF0065 (bug) family.</text>
</comment>
<dbReference type="Gene3D" id="3.40.190.150">
    <property type="entry name" value="Bordetella uptake gene, domain 1"/>
    <property type="match status" value="1"/>
</dbReference>
<dbReference type="PIRSF" id="PIRSF017082">
    <property type="entry name" value="YflP"/>
    <property type="match status" value="1"/>
</dbReference>
<dbReference type="EMBL" id="JAVDQZ010000005">
    <property type="protein sequence ID" value="MDR6427515.1"/>
    <property type="molecule type" value="Genomic_DNA"/>
</dbReference>
<sequence length="329" mass="34370">MIDTPVSRRRLLAGAGLLALQAPLHASEAGGWPARPIRLVVSGPAGAGSDIFARLLAGPLQQALGQPVVVDNKPGANGLIGNDAVAKGPHDGYTILLSPSSAIAINPVIQPKMPYDAQKDLLPVAQVGAAGILLVANPATGIRTLADLVRHAKADPGKLAYGSWGSGSTGHLVMEGLKAQYGMDMVHVPYKGVSPLLSDLLGNSIGVGFVDIASPVPHIRSGKLQAVGCTGSARGPALPDVPTLTEQGYRFDADGWYGVFAPAGTPREVVLRLNQEINRILSADEIVQKFAAQNMPRPPIKDADQFAATVRRDLAAWQSLARVAKLRLD</sequence>
<evidence type="ECO:0000313" key="3">
    <source>
        <dbReference type="EMBL" id="MDR6427515.1"/>
    </source>
</evidence>
<dbReference type="InterPro" id="IPR006311">
    <property type="entry name" value="TAT_signal"/>
</dbReference>
<evidence type="ECO:0000256" key="1">
    <source>
        <dbReference type="ARBA" id="ARBA00006987"/>
    </source>
</evidence>
<dbReference type="InterPro" id="IPR042100">
    <property type="entry name" value="Bug_dom1"/>
</dbReference>
<feature type="chain" id="PRO_5042269216" evidence="2">
    <location>
        <begin position="27"/>
        <end position="329"/>
    </location>
</feature>
<dbReference type="Proteomes" id="UP001184828">
    <property type="component" value="Unassembled WGS sequence"/>
</dbReference>
<dbReference type="RefSeq" id="WP_209536263.1">
    <property type="nucleotide sequence ID" value="NZ_JAUSRU010000004.1"/>
</dbReference>
<dbReference type="CDD" id="cd13578">
    <property type="entry name" value="PBP2_Bug27"/>
    <property type="match status" value="1"/>
</dbReference>
<dbReference type="Gene3D" id="3.40.190.10">
    <property type="entry name" value="Periplasmic binding protein-like II"/>
    <property type="match status" value="1"/>
</dbReference>
<keyword evidence="2" id="KW-0732">Signal</keyword>
<dbReference type="PANTHER" id="PTHR42928">
    <property type="entry name" value="TRICARBOXYLATE-BINDING PROTEIN"/>
    <property type="match status" value="1"/>
</dbReference>
<protein>
    <submittedName>
        <fullName evidence="3">Tripartite-type tricarboxylate transporter receptor subunit TctC</fullName>
    </submittedName>
</protein>
<dbReference type="SUPFAM" id="SSF53850">
    <property type="entry name" value="Periplasmic binding protein-like II"/>
    <property type="match status" value="1"/>
</dbReference>
<proteinExistence type="inferred from homology"/>
<gene>
    <name evidence="3" type="ORF">J2738_003670</name>
</gene>